<dbReference type="Proteomes" id="UP000283469">
    <property type="component" value="Unassembled WGS sequence"/>
</dbReference>
<reference evidence="2 3" key="1">
    <citation type="submission" date="2018-08" db="EMBL/GenBank/DDBJ databases">
        <title>Sphingobium sp. EO9.</title>
        <authorList>
            <person name="Park Y."/>
            <person name="Kim K.H."/>
            <person name="Jeon C.O."/>
        </authorList>
    </citation>
    <scope>NUCLEOTIDE SEQUENCE [LARGE SCALE GENOMIC DNA]</scope>
    <source>
        <strain evidence="2 3">EO9</strain>
    </source>
</reference>
<accession>A0A418YM86</accession>
<sequence length="107" mass="12175">MTPAYVLTATAATELRDIVSYTYTRWGDRQAGLYSAKLVNCMNAVATGRGVSRDMDALHPGLRMIRCQHHYIFCLMRENSPALIVALLHERMDLMMRLAERLESQSK</sequence>
<name>A0A418YM86_9SPHN</name>
<comment type="caution">
    <text evidence="2">The sequence shown here is derived from an EMBL/GenBank/DDBJ whole genome shotgun (WGS) entry which is preliminary data.</text>
</comment>
<dbReference type="Gene3D" id="3.30.2310.20">
    <property type="entry name" value="RelE-like"/>
    <property type="match status" value="1"/>
</dbReference>
<dbReference type="InterPro" id="IPR035093">
    <property type="entry name" value="RelE/ParE_toxin_dom_sf"/>
</dbReference>
<protein>
    <submittedName>
        <fullName evidence="2">Type II toxin-antitoxin system RelE/ParE family toxin</fullName>
    </submittedName>
</protein>
<organism evidence="2 3">
    <name type="scientific">Sphingobium terrigena</name>
    <dbReference type="NCBI Taxonomy" id="2304063"/>
    <lineage>
        <taxon>Bacteria</taxon>
        <taxon>Pseudomonadati</taxon>
        <taxon>Pseudomonadota</taxon>
        <taxon>Alphaproteobacteria</taxon>
        <taxon>Sphingomonadales</taxon>
        <taxon>Sphingomonadaceae</taxon>
        <taxon>Sphingobium</taxon>
    </lineage>
</organism>
<keyword evidence="1" id="KW-1277">Toxin-antitoxin system</keyword>
<evidence type="ECO:0000313" key="3">
    <source>
        <dbReference type="Proteomes" id="UP000283469"/>
    </source>
</evidence>
<proteinExistence type="predicted"/>
<evidence type="ECO:0000313" key="2">
    <source>
        <dbReference type="EMBL" id="RJG52258.1"/>
    </source>
</evidence>
<dbReference type="Pfam" id="PF05016">
    <property type="entry name" value="ParE_toxin"/>
    <property type="match status" value="1"/>
</dbReference>
<dbReference type="OrthoDB" id="7173315at2"/>
<gene>
    <name evidence="2" type="ORF">D0Z70_20990</name>
</gene>
<dbReference type="InterPro" id="IPR007712">
    <property type="entry name" value="RelE/ParE_toxin"/>
</dbReference>
<dbReference type="RefSeq" id="WP_119749818.1">
    <property type="nucleotide sequence ID" value="NZ_QVRA01000030.1"/>
</dbReference>
<keyword evidence="3" id="KW-1185">Reference proteome</keyword>
<dbReference type="AlphaFoldDB" id="A0A418YM86"/>
<dbReference type="EMBL" id="QVRA01000030">
    <property type="protein sequence ID" value="RJG52258.1"/>
    <property type="molecule type" value="Genomic_DNA"/>
</dbReference>
<evidence type="ECO:0000256" key="1">
    <source>
        <dbReference type="ARBA" id="ARBA00022649"/>
    </source>
</evidence>